<evidence type="ECO:0000313" key="3">
    <source>
        <dbReference type="Proteomes" id="UP000676649"/>
    </source>
</evidence>
<reference evidence="2" key="1">
    <citation type="submission" date="2021-04" db="EMBL/GenBank/DDBJ databases">
        <title>Draft genome sequence data of methanotrophic Methylovulum sp. strain S1L and Methylomonas sp. strain S2AM isolated from boreal lake water columns.</title>
        <authorList>
            <person name="Rissanen A.J."/>
            <person name="Mangayil R."/>
            <person name="Svenning M.M."/>
            <person name="Khanongnuch R."/>
        </authorList>
    </citation>
    <scope>NUCLEOTIDE SEQUENCE</scope>
    <source>
        <strain evidence="2">S2AM</strain>
    </source>
</reference>
<gene>
    <name evidence="2" type="ORF">KEF85_12655</name>
</gene>
<dbReference type="Pfam" id="PF14086">
    <property type="entry name" value="DUF4266"/>
    <property type="match status" value="1"/>
</dbReference>
<keyword evidence="3" id="KW-1185">Reference proteome</keyword>
<evidence type="ECO:0000259" key="1">
    <source>
        <dbReference type="Pfam" id="PF14086"/>
    </source>
</evidence>
<organism evidence="2 3">
    <name type="scientific">Methylomonas paludis</name>
    <dbReference type="NCBI Taxonomy" id="1173101"/>
    <lineage>
        <taxon>Bacteria</taxon>
        <taxon>Pseudomonadati</taxon>
        <taxon>Pseudomonadota</taxon>
        <taxon>Gammaproteobacteria</taxon>
        <taxon>Methylococcales</taxon>
        <taxon>Methylococcaceae</taxon>
        <taxon>Methylomonas</taxon>
    </lineage>
</organism>
<accession>A0A975MRC9</accession>
<name>A0A975MRC9_9GAMM</name>
<dbReference type="EMBL" id="CP073754">
    <property type="protein sequence ID" value="QWF72571.1"/>
    <property type="molecule type" value="Genomic_DNA"/>
</dbReference>
<evidence type="ECO:0000313" key="2">
    <source>
        <dbReference type="EMBL" id="QWF72571.1"/>
    </source>
</evidence>
<proteinExistence type="predicted"/>
<protein>
    <submittedName>
        <fullName evidence="2">DUF4266 domain-containing protein</fullName>
    </submittedName>
</protein>
<feature type="domain" description="DUF4266" evidence="1">
    <location>
        <begin position="20"/>
        <end position="69"/>
    </location>
</feature>
<dbReference type="Proteomes" id="UP000676649">
    <property type="component" value="Chromosome"/>
</dbReference>
<sequence>MIKALILISITCILPGCSEVAPWQRGNLAKPNMALDPNPNLTHIRDHIFTSREAAQGSRVSSGGGCGCN</sequence>
<dbReference type="KEGG" id="mpad:KEF85_12655"/>
<dbReference type="AlphaFoldDB" id="A0A975MRC9"/>
<dbReference type="InterPro" id="IPR025362">
    <property type="entry name" value="DUF4266"/>
</dbReference>